<reference evidence="2" key="2">
    <citation type="submission" date="2023-06" db="EMBL/GenBank/DDBJ databases">
        <authorList>
            <consortium name="Lawrence Berkeley National Laboratory"/>
            <person name="Haridas S."/>
            <person name="Hensen N."/>
            <person name="Bonometti L."/>
            <person name="Westerberg I."/>
            <person name="Brannstrom I.O."/>
            <person name="Guillou S."/>
            <person name="Cros-Aarteil S."/>
            <person name="Calhoun S."/>
            <person name="Kuo A."/>
            <person name="Mondo S."/>
            <person name="Pangilinan J."/>
            <person name="Riley R."/>
            <person name="Labutti K."/>
            <person name="Andreopoulos B."/>
            <person name="Lipzen A."/>
            <person name="Chen C."/>
            <person name="Yanf M."/>
            <person name="Daum C."/>
            <person name="Ng V."/>
            <person name="Clum A."/>
            <person name="Steindorff A."/>
            <person name="Ohm R."/>
            <person name="Martin F."/>
            <person name="Silar P."/>
            <person name="Natvig D."/>
            <person name="Lalanne C."/>
            <person name="Gautier V."/>
            <person name="Ament-Velasquez S.L."/>
            <person name="Kruys A."/>
            <person name="Hutchinson M.I."/>
            <person name="Powell A.J."/>
            <person name="Barry K."/>
            <person name="Miller A.N."/>
            <person name="Grigoriev I.V."/>
            <person name="Debuchy R."/>
            <person name="Gladieux P."/>
            <person name="Thoren M.H."/>
            <person name="Johannesson H."/>
        </authorList>
    </citation>
    <scope>NUCLEOTIDE SEQUENCE</scope>
    <source>
        <strain evidence="2">CBS 118394</strain>
    </source>
</reference>
<evidence type="ECO:0000256" key="1">
    <source>
        <dbReference type="SAM" id="MobiDB-lite"/>
    </source>
</evidence>
<protein>
    <submittedName>
        <fullName evidence="2">Uncharacterized protein</fullName>
    </submittedName>
</protein>
<dbReference type="Gene3D" id="3.30.420.40">
    <property type="match status" value="2"/>
</dbReference>
<comment type="caution">
    <text evidence="2">The sequence shown here is derived from an EMBL/GenBank/DDBJ whole genome shotgun (WGS) entry which is preliminary data.</text>
</comment>
<feature type="compositionally biased region" description="Low complexity" evidence="1">
    <location>
        <begin position="1015"/>
        <end position="1030"/>
    </location>
</feature>
<dbReference type="Gene3D" id="3.90.640.10">
    <property type="entry name" value="Actin, Chain A, domain 4"/>
    <property type="match status" value="1"/>
</dbReference>
<dbReference type="AlphaFoldDB" id="A0AAE0M8U0"/>
<organism evidence="2 3">
    <name type="scientific">Apodospora peruviana</name>
    <dbReference type="NCBI Taxonomy" id="516989"/>
    <lineage>
        <taxon>Eukaryota</taxon>
        <taxon>Fungi</taxon>
        <taxon>Dikarya</taxon>
        <taxon>Ascomycota</taxon>
        <taxon>Pezizomycotina</taxon>
        <taxon>Sordariomycetes</taxon>
        <taxon>Sordariomycetidae</taxon>
        <taxon>Sordariales</taxon>
        <taxon>Lasiosphaeriaceae</taxon>
        <taxon>Apodospora</taxon>
    </lineage>
</organism>
<feature type="compositionally biased region" description="Polar residues" evidence="1">
    <location>
        <begin position="851"/>
        <end position="866"/>
    </location>
</feature>
<feature type="region of interest" description="Disordered" evidence="1">
    <location>
        <begin position="765"/>
        <end position="819"/>
    </location>
</feature>
<dbReference type="Proteomes" id="UP001283341">
    <property type="component" value="Unassembled WGS sequence"/>
</dbReference>
<feature type="region of interest" description="Disordered" evidence="1">
    <location>
        <begin position="569"/>
        <end position="700"/>
    </location>
</feature>
<evidence type="ECO:0000313" key="2">
    <source>
        <dbReference type="EMBL" id="KAK3322204.1"/>
    </source>
</evidence>
<feature type="region of interest" description="Disordered" evidence="1">
    <location>
        <begin position="713"/>
        <end position="732"/>
    </location>
</feature>
<name>A0AAE0M8U0_9PEZI</name>
<feature type="region of interest" description="Disordered" evidence="1">
    <location>
        <begin position="1000"/>
        <end position="1030"/>
    </location>
</feature>
<dbReference type="EMBL" id="JAUEDM010000003">
    <property type="protein sequence ID" value="KAK3322204.1"/>
    <property type="molecule type" value="Genomic_DNA"/>
</dbReference>
<accession>A0AAE0M8U0</accession>
<feature type="compositionally biased region" description="Polar residues" evidence="1">
    <location>
        <begin position="875"/>
        <end position="886"/>
    </location>
</feature>
<gene>
    <name evidence="2" type="ORF">B0H66DRAFT_194556</name>
</gene>
<feature type="compositionally biased region" description="Polar residues" evidence="1">
    <location>
        <begin position="652"/>
        <end position="679"/>
    </location>
</feature>
<sequence>MMKREIRKAILAIDLGSTAIRAALVDCETGAFQPVENREAEQLHIYNKGDFPNACCPFDDDVLDTLGDKALGMPRNLSAKYLMYLLADVDDNVMAQYPLSAELRQKRGDPAFLKICRTILVELLRRLKKRLDQVCETRALQYEHVVFTIPIQWEKPFQTQYTCIIKEAFGWQDKSLMDKIHFMSEADALAHYMIQHEMHQLDDWEVVLFLDFGGHSMAYSLFKLDRMGESISFIEIEADGVPGGGEMWSHHISELISQKLKDQGVDDTDEKRRWALTKQFGFQKSTMIKDLQAGNNRIIPLFYQEEDGRPIVIDLSAEEVMDCFHRGLAGPIELAREKLKLLWDQYGKDNNIGVVVAGGSLKTQQARDAVFKNCQISKKRVKYTSDMEFQWLSLCNCHGAGLAHTNKMTAHDFVDAGAAFAVQFLNNSMTNRTWEDSAKIILDKNGLREQTNWASKGNNAEVKIVCDPHFSQRARFRGQNIEEIEDVPIGDCYDLYHLGPTKAGVCTVKAELESQNDTLHLKVSMSTLFHWKKPNGKKKRNDWTVENLPLYFDNGHNCVHVEVDRMPEGTYEEQQQRQSNVPRPAGAAKSRRPTKASKASPTDVLGFAKEPAEPENANTPRRQSTRSTKGISRRLPNPSKQAVVTSGEEGSLDQSPENTSNISEVAENSSMSIDTTDTPSKIPAQAGISHAARGEKRDSMGKFLINSAQLAQATTNVGDQSKDTAPGPSSLVVGVESKISDGIHDKFTPMGFGLKMGLSDIPGRSGLASTRGMDRRGSKRNLAAFTEGGDPSAVAQKDSKKQRLPMPEKNADVVPEPPVTPDEIGAALILQAAATIPKFSTPITNTADASAAVSTKNTPPDQTASFTPEVAGAATNAQPSTSTSQPVKRFSVAETPRVSFRRATPEPTALCTPSVKMIFLTQRTQRLSNRTYPFDPTTPTFTAKNFKQAKEVTQSKNVIGTNGVTEAKKVIKAEEIAQSKDTTEVKVKTEVEEVTQVIAQTMQSSSPLSSPPSSPLSSVPGSQPQLPSSK</sequence>
<evidence type="ECO:0000313" key="3">
    <source>
        <dbReference type="Proteomes" id="UP001283341"/>
    </source>
</evidence>
<reference evidence="2" key="1">
    <citation type="journal article" date="2023" name="Mol. Phylogenet. Evol.">
        <title>Genome-scale phylogeny and comparative genomics of the fungal order Sordariales.</title>
        <authorList>
            <person name="Hensen N."/>
            <person name="Bonometti L."/>
            <person name="Westerberg I."/>
            <person name="Brannstrom I.O."/>
            <person name="Guillou S."/>
            <person name="Cros-Aarteil S."/>
            <person name="Calhoun S."/>
            <person name="Haridas S."/>
            <person name="Kuo A."/>
            <person name="Mondo S."/>
            <person name="Pangilinan J."/>
            <person name="Riley R."/>
            <person name="LaButti K."/>
            <person name="Andreopoulos B."/>
            <person name="Lipzen A."/>
            <person name="Chen C."/>
            <person name="Yan M."/>
            <person name="Daum C."/>
            <person name="Ng V."/>
            <person name="Clum A."/>
            <person name="Steindorff A."/>
            <person name="Ohm R.A."/>
            <person name="Martin F."/>
            <person name="Silar P."/>
            <person name="Natvig D.O."/>
            <person name="Lalanne C."/>
            <person name="Gautier V."/>
            <person name="Ament-Velasquez S.L."/>
            <person name="Kruys A."/>
            <person name="Hutchinson M.I."/>
            <person name="Powell A.J."/>
            <person name="Barry K."/>
            <person name="Miller A.N."/>
            <person name="Grigoriev I.V."/>
            <person name="Debuchy R."/>
            <person name="Gladieux P."/>
            <person name="Hiltunen Thoren M."/>
            <person name="Johannesson H."/>
        </authorList>
    </citation>
    <scope>NUCLEOTIDE SEQUENCE</scope>
    <source>
        <strain evidence="2">CBS 118394</strain>
    </source>
</reference>
<keyword evidence="3" id="KW-1185">Reference proteome</keyword>
<proteinExistence type="predicted"/>
<feature type="compositionally biased region" description="Polar residues" evidence="1">
    <location>
        <begin position="572"/>
        <end position="581"/>
    </location>
</feature>
<feature type="region of interest" description="Disordered" evidence="1">
    <location>
        <begin position="851"/>
        <end position="905"/>
    </location>
</feature>
<feature type="compositionally biased region" description="Polar residues" evidence="1">
    <location>
        <begin position="616"/>
        <end position="630"/>
    </location>
</feature>